<dbReference type="InterPro" id="IPR047120">
    <property type="entry name" value="Pk/Esn/Tes"/>
</dbReference>
<dbReference type="GeneTree" id="ENSGT00940000153629"/>
<evidence type="ECO:0000259" key="5">
    <source>
        <dbReference type="PROSITE" id="PS50023"/>
    </source>
</evidence>
<evidence type="ECO:0000256" key="3">
    <source>
        <dbReference type="ARBA" id="ARBA00023038"/>
    </source>
</evidence>
<dbReference type="GO" id="GO:0046872">
    <property type="term" value="F:metal ion binding"/>
    <property type="evidence" value="ECO:0007669"/>
    <property type="project" value="UniProtKB-KW"/>
</dbReference>
<dbReference type="Proteomes" id="UP000472274">
    <property type="component" value="Unplaced"/>
</dbReference>
<dbReference type="Gene3D" id="2.10.110.10">
    <property type="entry name" value="Cysteine Rich Protein"/>
    <property type="match status" value="1"/>
</dbReference>
<dbReference type="PANTHER" id="PTHR24211:SF35">
    <property type="entry name" value="PRICKLE-LIKE PROTEIN 4"/>
    <property type="match status" value="1"/>
</dbReference>
<name>A0A674IE87_9SAUR</name>
<evidence type="ECO:0000256" key="4">
    <source>
        <dbReference type="PROSITE-ProRule" id="PRU00125"/>
    </source>
</evidence>
<dbReference type="Pfam" id="PF00412">
    <property type="entry name" value="LIM"/>
    <property type="match status" value="1"/>
</dbReference>
<keyword evidence="3 4" id="KW-0440">LIM domain</keyword>
<protein>
    <recommendedName>
        <fullName evidence="5">LIM zinc-binding domain-containing protein</fullName>
    </recommendedName>
</protein>
<evidence type="ECO:0000256" key="1">
    <source>
        <dbReference type="ARBA" id="ARBA00022723"/>
    </source>
</evidence>
<dbReference type="PROSITE" id="PS50023">
    <property type="entry name" value="LIM_DOMAIN_2"/>
    <property type="match status" value="1"/>
</dbReference>
<proteinExistence type="predicted"/>
<keyword evidence="2 4" id="KW-0862">Zinc</keyword>
<accession>A0A674IE87</accession>
<dbReference type="PANTHER" id="PTHR24211">
    <property type="entry name" value="LIM DOMAIN-CONTAINING PROTEIN"/>
    <property type="match status" value="1"/>
</dbReference>
<keyword evidence="7" id="KW-1185">Reference proteome</keyword>
<dbReference type="Ensembl" id="ENSTMTT00000006216.1">
    <property type="protein sequence ID" value="ENSTMTP00000006019.1"/>
    <property type="gene ID" value="ENSTMTG00000004434.1"/>
</dbReference>
<dbReference type="AlphaFoldDB" id="A0A674IE87"/>
<organism evidence="6 7">
    <name type="scientific">Terrapene triunguis</name>
    <name type="common">Three-toed box turtle</name>
    <dbReference type="NCBI Taxonomy" id="2587831"/>
    <lineage>
        <taxon>Eukaryota</taxon>
        <taxon>Metazoa</taxon>
        <taxon>Chordata</taxon>
        <taxon>Craniata</taxon>
        <taxon>Vertebrata</taxon>
        <taxon>Euteleostomi</taxon>
        <taxon>Archelosauria</taxon>
        <taxon>Testudinata</taxon>
        <taxon>Testudines</taxon>
        <taxon>Cryptodira</taxon>
        <taxon>Durocryptodira</taxon>
        <taxon>Testudinoidea</taxon>
        <taxon>Emydidae</taxon>
        <taxon>Terrapene</taxon>
    </lineage>
</organism>
<reference evidence="6" key="1">
    <citation type="submission" date="2025-05" db="UniProtKB">
        <authorList>
            <consortium name="Ensembl"/>
        </authorList>
    </citation>
    <scope>IDENTIFICATION</scope>
</reference>
<evidence type="ECO:0000313" key="7">
    <source>
        <dbReference type="Proteomes" id="UP000472274"/>
    </source>
</evidence>
<evidence type="ECO:0000313" key="6">
    <source>
        <dbReference type="Ensembl" id="ENSTMTP00000006019.1"/>
    </source>
</evidence>
<sequence length="52" mass="5905">MRWHTEHFCCLECDLPLGGQRYVMKGGRPCCCSCFESLYAELCQACGELIGR</sequence>
<dbReference type="SUPFAM" id="SSF57716">
    <property type="entry name" value="Glucocorticoid receptor-like (DNA-binding domain)"/>
    <property type="match status" value="1"/>
</dbReference>
<evidence type="ECO:0000256" key="2">
    <source>
        <dbReference type="ARBA" id="ARBA00022833"/>
    </source>
</evidence>
<dbReference type="InterPro" id="IPR001781">
    <property type="entry name" value="Znf_LIM"/>
</dbReference>
<keyword evidence="1 4" id="KW-0479">Metal-binding</keyword>
<feature type="domain" description="LIM zinc-binding" evidence="5">
    <location>
        <begin position="1"/>
        <end position="41"/>
    </location>
</feature>
<dbReference type="Ensembl" id="ENSTMTT00000008695.1">
    <property type="protein sequence ID" value="ENSTMTP00000008407.1"/>
    <property type="gene ID" value="ENSTMTG00000006136.1"/>
</dbReference>